<dbReference type="PANTHER" id="PTHR39323">
    <property type="entry name" value="BLR1149 PROTEIN"/>
    <property type="match status" value="1"/>
</dbReference>
<dbReference type="AlphaFoldDB" id="A0A1J5T483"/>
<dbReference type="CDD" id="cd07391">
    <property type="entry name" value="MPP_PF1019"/>
    <property type="match status" value="1"/>
</dbReference>
<evidence type="ECO:0000259" key="1">
    <source>
        <dbReference type="Pfam" id="PF00149"/>
    </source>
</evidence>
<evidence type="ECO:0000313" key="2">
    <source>
        <dbReference type="EMBL" id="OIR15674.1"/>
    </source>
</evidence>
<reference evidence="2 3" key="1">
    <citation type="submission" date="2016-08" db="EMBL/GenBank/DDBJ databases">
        <title>New Insights into Marine Group III Euryarchaeota, from dark to light.</title>
        <authorList>
            <person name="Haro-Moreno J.M."/>
            <person name="Rodriguez-Valera F."/>
            <person name="Lopez-Garcia P."/>
            <person name="Moreira D."/>
            <person name="Martin-Cuadrado A.B."/>
        </authorList>
    </citation>
    <scope>NUCLEOTIDE SEQUENCE [LARGE SCALE GENOMIC DNA]</scope>
    <source>
        <strain evidence="2">CG-Bathy1</strain>
    </source>
</reference>
<comment type="caution">
    <text evidence="2">The sequence shown here is derived from an EMBL/GenBank/DDBJ whole genome shotgun (WGS) entry which is preliminary data.</text>
</comment>
<dbReference type="SUPFAM" id="SSF56300">
    <property type="entry name" value="Metallo-dependent phosphatases"/>
    <property type="match status" value="1"/>
</dbReference>
<gene>
    <name evidence="2" type="ORF">BEU04_01880</name>
</gene>
<evidence type="ECO:0000313" key="3">
    <source>
        <dbReference type="Proteomes" id="UP000183815"/>
    </source>
</evidence>
<dbReference type="EMBL" id="MIYU01000016">
    <property type="protein sequence ID" value="OIR15674.1"/>
    <property type="molecule type" value="Genomic_DNA"/>
</dbReference>
<sequence>MPSEVDLIPIVSEPVLHYPAEKALIASDLHFGIESEMLRSGIWVPNRSQKRTERMLKIIHDTGAKNLVLLGDVKHKVPFSSFQERKDLDIFFSEVCNLVNVSIVPGNHDGGLQDLAPSHVTFYPSEGFILGGVGMHHGHAWPSKDLMECNVLIMGHNHPVLTFRDRVGKLQKEPCWVRAPMISHKRYDNIPNTLIILPAFAELAGRAINKAPLSGLGPLIKNGLVDLEKARIESLEGLDFGELKYLTDLKL</sequence>
<dbReference type="Gene3D" id="3.60.21.10">
    <property type="match status" value="1"/>
</dbReference>
<dbReference type="InterPro" id="IPR024173">
    <property type="entry name" value="Pesterase_MJ0037-like"/>
</dbReference>
<dbReference type="InterPro" id="IPR029052">
    <property type="entry name" value="Metallo-depent_PP-like"/>
</dbReference>
<dbReference type="GO" id="GO:0016787">
    <property type="term" value="F:hydrolase activity"/>
    <property type="evidence" value="ECO:0007669"/>
    <property type="project" value="InterPro"/>
</dbReference>
<dbReference type="Proteomes" id="UP000183815">
    <property type="component" value="Unassembled WGS sequence"/>
</dbReference>
<organism evidence="2 3">
    <name type="scientific">Marine Group III euryarchaeote CG-Bathy1</name>
    <dbReference type="NCBI Taxonomy" id="1889001"/>
    <lineage>
        <taxon>Archaea</taxon>
        <taxon>Methanobacteriati</taxon>
        <taxon>Thermoplasmatota</taxon>
        <taxon>Thermoplasmata</taxon>
        <taxon>Candidatus Thermoprofundales</taxon>
    </lineage>
</organism>
<feature type="domain" description="Calcineurin-like phosphoesterase" evidence="1">
    <location>
        <begin position="24"/>
        <end position="139"/>
    </location>
</feature>
<dbReference type="Pfam" id="PF00149">
    <property type="entry name" value="Metallophos"/>
    <property type="match status" value="1"/>
</dbReference>
<proteinExistence type="predicted"/>
<dbReference type="InterPro" id="IPR004843">
    <property type="entry name" value="Calcineurin-like_PHP"/>
</dbReference>
<dbReference type="PANTHER" id="PTHR39323:SF1">
    <property type="entry name" value="BLR1149 PROTEIN"/>
    <property type="match status" value="1"/>
</dbReference>
<name>A0A1J5T483_9ARCH</name>
<dbReference type="PIRSF" id="PIRSF000887">
    <property type="entry name" value="Pesterase_MJ0037"/>
    <property type="match status" value="1"/>
</dbReference>
<protein>
    <recommendedName>
        <fullName evidence="1">Calcineurin-like phosphoesterase domain-containing protein</fullName>
    </recommendedName>
</protein>
<accession>A0A1J5T483</accession>